<dbReference type="GO" id="GO:0009307">
    <property type="term" value="P:DNA restriction-modification system"/>
    <property type="evidence" value="ECO:0007669"/>
    <property type="project" value="UniProtKB-KW"/>
</dbReference>
<protein>
    <submittedName>
        <fullName evidence="5">Restriction endonuclease subunit S</fullName>
    </submittedName>
</protein>
<proteinExistence type="inferred from homology"/>
<dbReference type="RefSeq" id="WP_118141154.1">
    <property type="nucleotide sequence ID" value="NZ_QSKY01000010.1"/>
</dbReference>
<keyword evidence="5" id="KW-0255">Endonuclease</keyword>
<dbReference type="GO" id="GO:0004519">
    <property type="term" value="F:endonuclease activity"/>
    <property type="evidence" value="ECO:0007669"/>
    <property type="project" value="UniProtKB-KW"/>
</dbReference>
<dbReference type="Pfam" id="PF01420">
    <property type="entry name" value="Methylase_S"/>
    <property type="match status" value="1"/>
</dbReference>
<evidence type="ECO:0000313" key="5">
    <source>
        <dbReference type="EMBL" id="RHF04099.1"/>
    </source>
</evidence>
<keyword evidence="2" id="KW-0680">Restriction system</keyword>
<evidence type="ECO:0000313" key="6">
    <source>
        <dbReference type="Proteomes" id="UP000283501"/>
    </source>
</evidence>
<gene>
    <name evidence="5" type="ORF">DW703_08490</name>
</gene>
<evidence type="ECO:0000256" key="2">
    <source>
        <dbReference type="ARBA" id="ARBA00022747"/>
    </source>
</evidence>
<sequence>MENPKIRFKGFTKDWEQRKFSDIASRESVSRESSYDLPSLEYEDVIAEEGRLNKDISLKENIKKGIVFDGSQVLYGKLRPYLHNWLNPDFSGVAVGDWWVLKPNNADKSFIYRLIQTQRFDDIANQSAGSKMPRADWNLVSNTEFAVPVSQEEQEKIGEYFSTIDHLITLHQRKCEQTKNLKKYMLQKMFPQNGAKVPEIRFDGFTYDWEQRKLGEVCSRVQGNDGRMDLPTLTISAANGWMNQEDRFSGNIAGKEQENYTLLHKGELSYNHGNSKLAKYGTVFSLQSYKEALVPRVYHSFKVEEGSPDFLEYYFATKLPDRELGKLISSGARMDGLLNIGYNEFMGIQMLFPSVEEQKQISNYFRNLDHLITLHQRKCDELKKMKKYMLQNMFI</sequence>
<accession>A0A414M525</accession>
<dbReference type="AlphaFoldDB" id="A0A414M525"/>
<keyword evidence="5" id="KW-0378">Hydrolase</keyword>
<organism evidence="5 6">
    <name type="scientific">Agathobacter rectalis</name>
    <dbReference type="NCBI Taxonomy" id="39491"/>
    <lineage>
        <taxon>Bacteria</taxon>
        <taxon>Bacillati</taxon>
        <taxon>Bacillota</taxon>
        <taxon>Clostridia</taxon>
        <taxon>Lachnospirales</taxon>
        <taxon>Lachnospiraceae</taxon>
        <taxon>Agathobacter</taxon>
    </lineage>
</organism>
<dbReference type="PANTHER" id="PTHR30408:SF12">
    <property type="entry name" value="TYPE I RESTRICTION ENZYME MJAVIII SPECIFICITY SUBUNIT"/>
    <property type="match status" value="1"/>
</dbReference>
<dbReference type="Proteomes" id="UP000283501">
    <property type="component" value="Unassembled WGS sequence"/>
</dbReference>
<feature type="domain" description="Type I restriction modification DNA specificity" evidence="4">
    <location>
        <begin position="14"/>
        <end position="176"/>
    </location>
</feature>
<name>A0A414M525_9FIRM</name>
<dbReference type="GO" id="GO:0003677">
    <property type="term" value="F:DNA binding"/>
    <property type="evidence" value="ECO:0007669"/>
    <property type="project" value="UniProtKB-KW"/>
</dbReference>
<dbReference type="Gene3D" id="3.90.220.20">
    <property type="entry name" value="DNA methylase specificity domains"/>
    <property type="match status" value="2"/>
</dbReference>
<reference evidence="5 6" key="1">
    <citation type="submission" date="2018-08" db="EMBL/GenBank/DDBJ databases">
        <title>A genome reference for cultivated species of the human gut microbiota.</title>
        <authorList>
            <person name="Zou Y."/>
            <person name="Xue W."/>
            <person name="Luo G."/>
        </authorList>
    </citation>
    <scope>NUCLEOTIDE SEQUENCE [LARGE SCALE GENOMIC DNA]</scope>
    <source>
        <strain evidence="5 6">AM26-2LB</strain>
    </source>
</reference>
<dbReference type="SUPFAM" id="SSF116734">
    <property type="entry name" value="DNA methylase specificity domain"/>
    <property type="match status" value="2"/>
</dbReference>
<dbReference type="Gene3D" id="1.10.287.1120">
    <property type="entry name" value="Bipartite methylase S protein"/>
    <property type="match status" value="1"/>
</dbReference>
<evidence type="ECO:0000256" key="3">
    <source>
        <dbReference type="ARBA" id="ARBA00023125"/>
    </source>
</evidence>
<comment type="similarity">
    <text evidence="1">Belongs to the type-I restriction system S methylase family.</text>
</comment>
<dbReference type="InterPro" id="IPR044946">
    <property type="entry name" value="Restrct_endonuc_typeI_TRD_sf"/>
</dbReference>
<dbReference type="InterPro" id="IPR000055">
    <property type="entry name" value="Restrct_endonuc_typeI_TRD"/>
</dbReference>
<dbReference type="EMBL" id="QSKY01000010">
    <property type="protein sequence ID" value="RHF04099.1"/>
    <property type="molecule type" value="Genomic_DNA"/>
</dbReference>
<evidence type="ECO:0000259" key="4">
    <source>
        <dbReference type="Pfam" id="PF01420"/>
    </source>
</evidence>
<keyword evidence="5" id="KW-0540">Nuclease</keyword>
<keyword evidence="3" id="KW-0238">DNA-binding</keyword>
<dbReference type="PANTHER" id="PTHR30408">
    <property type="entry name" value="TYPE-1 RESTRICTION ENZYME ECOKI SPECIFICITY PROTEIN"/>
    <property type="match status" value="1"/>
</dbReference>
<evidence type="ECO:0000256" key="1">
    <source>
        <dbReference type="ARBA" id="ARBA00010923"/>
    </source>
</evidence>
<dbReference type="InterPro" id="IPR052021">
    <property type="entry name" value="Type-I_RS_S_subunit"/>
</dbReference>
<comment type="caution">
    <text evidence="5">The sequence shown here is derived from an EMBL/GenBank/DDBJ whole genome shotgun (WGS) entry which is preliminary data.</text>
</comment>